<keyword evidence="8" id="KW-1185">Reference proteome</keyword>
<keyword evidence="4" id="KW-0408">Iron</keyword>
<evidence type="ECO:0008006" key="9">
    <source>
        <dbReference type="Google" id="ProtNLM"/>
    </source>
</evidence>
<dbReference type="InterPro" id="IPR025702">
    <property type="entry name" value="OXD"/>
</dbReference>
<keyword evidence="5" id="KW-0456">Lyase</keyword>
<evidence type="ECO:0000256" key="2">
    <source>
        <dbReference type="ARBA" id="ARBA00022617"/>
    </source>
</evidence>
<evidence type="ECO:0000256" key="5">
    <source>
        <dbReference type="ARBA" id="ARBA00023239"/>
    </source>
</evidence>
<accession>A0AAD6CS85</accession>
<gene>
    <name evidence="7" type="ORF">N7494_007293</name>
</gene>
<organism evidence="7 8">
    <name type="scientific">Penicillium frequentans</name>
    <dbReference type="NCBI Taxonomy" id="3151616"/>
    <lineage>
        <taxon>Eukaryota</taxon>
        <taxon>Fungi</taxon>
        <taxon>Dikarya</taxon>
        <taxon>Ascomycota</taxon>
        <taxon>Pezizomycotina</taxon>
        <taxon>Eurotiomycetes</taxon>
        <taxon>Eurotiomycetidae</taxon>
        <taxon>Eurotiales</taxon>
        <taxon>Aspergillaceae</taxon>
        <taxon>Penicillium</taxon>
    </lineage>
</organism>
<evidence type="ECO:0000313" key="8">
    <source>
        <dbReference type="Proteomes" id="UP001220324"/>
    </source>
</evidence>
<protein>
    <recommendedName>
        <fullName evidence="9">Phenylacetaldoxime dehydratase</fullName>
    </recommendedName>
</protein>
<feature type="region of interest" description="Disordered" evidence="6">
    <location>
        <begin position="1"/>
        <end position="20"/>
    </location>
</feature>
<evidence type="ECO:0000256" key="4">
    <source>
        <dbReference type="ARBA" id="ARBA00023004"/>
    </source>
</evidence>
<keyword evidence="3" id="KW-0479">Metal-binding</keyword>
<evidence type="ECO:0000256" key="1">
    <source>
        <dbReference type="ARBA" id="ARBA00001970"/>
    </source>
</evidence>
<dbReference type="AlphaFoldDB" id="A0AAD6CS85"/>
<reference evidence="7 8" key="1">
    <citation type="journal article" date="2023" name="IMA Fungus">
        <title>Comparative genomic study of the Penicillium genus elucidates a diverse pangenome and 15 lateral gene transfer events.</title>
        <authorList>
            <person name="Petersen C."/>
            <person name="Sorensen T."/>
            <person name="Nielsen M.R."/>
            <person name="Sondergaard T.E."/>
            <person name="Sorensen J.L."/>
            <person name="Fitzpatrick D.A."/>
            <person name="Frisvad J.C."/>
            <person name="Nielsen K.L."/>
        </authorList>
    </citation>
    <scope>NUCLEOTIDE SEQUENCE [LARGE SCALE GENOMIC DNA]</scope>
    <source>
        <strain evidence="7 8">IBT 35679</strain>
    </source>
</reference>
<keyword evidence="2" id="KW-0349">Heme</keyword>
<feature type="compositionally biased region" description="Basic and acidic residues" evidence="6">
    <location>
        <begin position="9"/>
        <end position="19"/>
    </location>
</feature>
<dbReference type="EMBL" id="JAQIZZ010000006">
    <property type="protein sequence ID" value="KAJ5537814.1"/>
    <property type="molecule type" value="Genomic_DNA"/>
</dbReference>
<comment type="cofactor">
    <cofactor evidence="1">
        <name>heme b</name>
        <dbReference type="ChEBI" id="CHEBI:60344"/>
    </cofactor>
</comment>
<dbReference type="Proteomes" id="UP001220324">
    <property type="component" value="Unassembled WGS sequence"/>
</dbReference>
<sequence>MLLQSSATHVDKLEQEDSRTPGFLSTSTICVAYWRQEMDYQRWWTSEPVKQFWNSLPENAGFWREKLAFPASRVLAETNHHLKNGFSHVADFEPLVEKTGYWGSYRDRIEESTSDDKLSSPLELAVPTEEHRPQIKLGRTVFERFPDNICFVVEGQDYGSMGSTEKDYWFENLENLSDDWIMTTITTGHKDGILSARLCHDPSSGPIKSATAGDSVPKAKALTLNRRIQYFYFLDMSYMERIGRKYKTHMALRRKFMEVYGPGGPMEGGKLLLWVDLGILKAQKMEAEYIGCFEGTGFLAYKDHPGFATKVDFGEV</sequence>
<dbReference type="Pfam" id="PF13816">
    <property type="entry name" value="Dehydratase_hem"/>
    <property type="match status" value="1"/>
</dbReference>
<name>A0AAD6CS85_9EURO</name>
<evidence type="ECO:0000256" key="3">
    <source>
        <dbReference type="ARBA" id="ARBA00022723"/>
    </source>
</evidence>
<evidence type="ECO:0000256" key="6">
    <source>
        <dbReference type="SAM" id="MobiDB-lite"/>
    </source>
</evidence>
<evidence type="ECO:0000313" key="7">
    <source>
        <dbReference type="EMBL" id="KAJ5537814.1"/>
    </source>
</evidence>
<comment type="caution">
    <text evidence="7">The sequence shown here is derived from an EMBL/GenBank/DDBJ whole genome shotgun (WGS) entry which is preliminary data.</text>
</comment>
<dbReference type="GO" id="GO:0046872">
    <property type="term" value="F:metal ion binding"/>
    <property type="evidence" value="ECO:0007669"/>
    <property type="project" value="UniProtKB-KW"/>
</dbReference>
<dbReference type="GO" id="GO:0016829">
    <property type="term" value="F:lyase activity"/>
    <property type="evidence" value="ECO:0007669"/>
    <property type="project" value="UniProtKB-KW"/>
</dbReference>
<proteinExistence type="predicted"/>